<dbReference type="SUPFAM" id="SSF56235">
    <property type="entry name" value="N-terminal nucleophile aminohydrolases (Ntn hydrolases)"/>
    <property type="match status" value="1"/>
</dbReference>
<evidence type="ECO:0000313" key="1">
    <source>
        <dbReference type="EMBL" id="KAG0142054.1"/>
    </source>
</evidence>
<keyword evidence="2" id="KW-1185">Reference proteome</keyword>
<feature type="non-terminal residue" evidence="1">
    <location>
        <position position="70"/>
    </location>
</feature>
<comment type="caution">
    <text evidence="1">The sequence shown here is derived from an EMBL/GenBank/DDBJ whole genome shotgun (WGS) entry which is preliminary data.</text>
</comment>
<dbReference type="EMBL" id="MU167362">
    <property type="protein sequence ID" value="KAG0142054.1"/>
    <property type="molecule type" value="Genomic_DNA"/>
</dbReference>
<dbReference type="Proteomes" id="UP000886653">
    <property type="component" value="Unassembled WGS sequence"/>
</dbReference>
<organism evidence="1 2">
    <name type="scientific">Cronartium quercuum f. sp. fusiforme G11</name>
    <dbReference type="NCBI Taxonomy" id="708437"/>
    <lineage>
        <taxon>Eukaryota</taxon>
        <taxon>Fungi</taxon>
        <taxon>Dikarya</taxon>
        <taxon>Basidiomycota</taxon>
        <taxon>Pucciniomycotina</taxon>
        <taxon>Pucciniomycetes</taxon>
        <taxon>Pucciniales</taxon>
        <taxon>Coleosporiaceae</taxon>
        <taxon>Cronartium</taxon>
    </lineage>
</organism>
<dbReference type="OrthoDB" id="431557at2759"/>
<protein>
    <recommendedName>
        <fullName evidence="3">Proteasome alpha-type subunits domain-containing protein</fullName>
    </recommendedName>
</protein>
<dbReference type="Gene3D" id="3.60.20.10">
    <property type="entry name" value="Glutamine Phosphoribosylpyrophosphate, subunit 1, domain 1"/>
    <property type="match status" value="1"/>
</dbReference>
<reference evidence="1" key="1">
    <citation type="submission" date="2013-11" db="EMBL/GenBank/DDBJ databases">
        <title>Genome sequence of the fusiform rust pathogen reveals effectors for host alternation and coevolution with pine.</title>
        <authorList>
            <consortium name="DOE Joint Genome Institute"/>
            <person name="Smith K."/>
            <person name="Pendleton A."/>
            <person name="Kubisiak T."/>
            <person name="Anderson C."/>
            <person name="Salamov A."/>
            <person name="Aerts A."/>
            <person name="Riley R."/>
            <person name="Clum A."/>
            <person name="Lindquist E."/>
            <person name="Ence D."/>
            <person name="Campbell M."/>
            <person name="Kronenberg Z."/>
            <person name="Feau N."/>
            <person name="Dhillon B."/>
            <person name="Hamelin R."/>
            <person name="Burleigh J."/>
            <person name="Smith J."/>
            <person name="Yandell M."/>
            <person name="Nelson C."/>
            <person name="Grigoriev I."/>
            <person name="Davis J."/>
        </authorList>
    </citation>
    <scope>NUCLEOTIDE SEQUENCE</scope>
    <source>
        <strain evidence="1">G11</strain>
    </source>
</reference>
<dbReference type="InterPro" id="IPR029055">
    <property type="entry name" value="Ntn_hydrolases_N"/>
</dbReference>
<evidence type="ECO:0000313" key="2">
    <source>
        <dbReference type="Proteomes" id="UP000886653"/>
    </source>
</evidence>
<accession>A0A9P6ND86</accession>
<evidence type="ECO:0008006" key="3">
    <source>
        <dbReference type="Google" id="ProtNLM"/>
    </source>
</evidence>
<sequence>MCTSRPTHGKCQPPSYNSTPNLNLSIVSSNTIFLPQGHLHQVEYVLEAIKQGSASIGLRNKTHVLLLVLK</sequence>
<proteinExistence type="predicted"/>
<name>A0A9P6ND86_9BASI</name>
<gene>
    <name evidence="1" type="ORF">CROQUDRAFT_663069</name>
</gene>
<dbReference type="AlphaFoldDB" id="A0A9P6ND86"/>